<dbReference type="Gene3D" id="3.40.50.2300">
    <property type="match status" value="1"/>
</dbReference>
<feature type="modified residue" description="4-aspartylphosphate" evidence="5">
    <location>
        <position position="55"/>
    </location>
</feature>
<dbReference type="InterPro" id="IPR039420">
    <property type="entry name" value="WalR-like"/>
</dbReference>
<dbReference type="CDD" id="cd06170">
    <property type="entry name" value="LuxR_C_like"/>
    <property type="match status" value="1"/>
</dbReference>
<name>A0A7X6DHC9_9BURK</name>
<comment type="caution">
    <text evidence="8">The sequence shown here is derived from an EMBL/GenBank/DDBJ whole genome shotgun (WGS) entry which is preliminary data.</text>
</comment>
<reference evidence="8 9" key="1">
    <citation type="journal article" date="2020" name="Nature">
        <title>Bacterial chemolithoautotrophy via manganese oxidation.</title>
        <authorList>
            <person name="Yu H."/>
            <person name="Leadbetter J.R."/>
        </authorList>
    </citation>
    <scope>NUCLEOTIDE SEQUENCE [LARGE SCALE GENOMIC DNA]</scope>
    <source>
        <strain evidence="8 9">RBP-1</strain>
    </source>
</reference>
<dbReference type="PROSITE" id="PS50110">
    <property type="entry name" value="RESPONSE_REGULATORY"/>
    <property type="match status" value="1"/>
</dbReference>
<dbReference type="InterPro" id="IPR001789">
    <property type="entry name" value="Sig_transdc_resp-reg_receiver"/>
</dbReference>
<dbReference type="SUPFAM" id="SSF52172">
    <property type="entry name" value="CheY-like"/>
    <property type="match status" value="1"/>
</dbReference>
<evidence type="ECO:0000313" key="8">
    <source>
        <dbReference type="EMBL" id="NKE67187.1"/>
    </source>
</evidence>
<dbReference type="SMART" id="SM00421">
    <property type="entry name" value="HTH_LUXR"/>
    <property type="match status" value="1"/>
</dbReference>
<evidence type="ECO:0000256" key="2">
    <source>
        <dbReference type="ARBA" id="ARBA00023015"/>
    </source>
</evidence>
<dbReference type="InterPro" id="IPR011006">
    <property type="entry name" value="CheY-like_superfamily"/>
</dbReference>
<dbReference type="RefSeq" id="WP_168108315.1">
    <property type="nucleotide sequence ID" value="NZ_VTOX01000005.1"/>
</dbReference>
<evidence type="ECO:0000313" key="9">
    <source>
        <dbReference type="Proteomes" id="UP000521868"/>
    </source>
</evidence>
<feature type="domain" description="Response regulatory" evidence="7">
    <location>
        <begin position="4"/>
        <end position="120"/>
    </location>
</feature>
<dbReference type="PANTHER" id="PTHR43214:SF41">
    <property type="entry name" value="NITRATE_NITRITE RESPONSE REGULATOR PROTEIN NARP"/>
    <property type="match status" value="1"/>
</dbReference>
<dbReference type="PANTHER" id="PTHR43214">
    <property type="entry name" value="TWO-COMPONENT RESPONSE REGULATOR"/>
    <property type="match status" value="1"/>
</dbReference>
<sequence length="215" mass="23662">MTIEVLIANEHPVVRFGLKFLVAGAPDIAVSGEAADGHATLAMIRQREWGLVMLDLCMPGRSGLELIKMIKAERPRLPVLVFSPQREELYAVRAIRAGASGYLSLRADPETVLSALRRVAGGRMFVSQRVTELLASHPVQDGAMLPHDRLTDREYGIFSRIVSGATLTDIADELSLSIKTVSTHKSHILDKMTLGGQVELVRYAIEHKLLDTVRE</sequence>
<organism evidence="8 9">
    <name type="scientific">Ramlibacter lithotrophicus</name>
    <dbReference type="NCBI Taxonomy" id="2606681"/>
    <lineage>
        <taxon>Bacteria</taxon>
        <taxon>Pseudomonadati</taxon>
        <taxon>Pseudomonadota</taxon>
        <taxon>Betaproteobacteria</taxon>
        <taxon>Burkholderiales</taxon>
        <taxon>Comamonadaceae</taxon>
        <taxon>Ramlibacter</taxon>
    </lineage>
</organism>
<dbReference type="AlphaFoldDB" id="A0A7X6DHC9"/>
<dbReference type="PRINTS" id="PR00038">
    <property type="entry name" value="HTHLUXR"/>
</dbReference>
<dbReference type="Pfam" id="PF00072">
    <property type="entry name" value="Response_reg"/>
    <property type="match status" value="1"/>
</dbReference>
<protein>
    <submittedName>
        <fullName evidence="8">Response regulator transcription factor</fullName>
    </submittedName>
</protein>
<dbReference type="PROSITE" id="PS50043">
    <property type="entry name" value="HTH_LUXR_2"/>
    <property type="match status" value="1"/>
</dbReference>
<dbReference type="SMART" id="SM00448">
    <property type="entry name" value="REC"/>
    <property type="match status" value="1"/>
</dbReference>
<evidence type="ECO:0000256" key="5">
    <source>
        <dbReference type="PROSITE-ProRule" id="PRU00169"/>
    </source>
</evidence>
<evidence type="ECO:0000256" key="1">
    <source>
        <dbReference type="ARBA" id="ARBA00022553"/>
    </source>
</evidence>
<dbReference type="InterPro" id="IPR016032">
    <property type="entry name" value="Sig_transdc_resp-reg_C-effctor"/>
</dbReference>
<evidence type="ECO:0000256" key="3">
    <source>
        <dbReference type="ARBA" id="ARBA00023125"/>
    </source>
</evidence>
<evidence type="ECO:0000259" key="6">
    <source>
        <dbReference type="PROSITE" id="PS50043"/>
    </source>
</evidence>
<dbReference type="SUPFAM" id="SSF46894">
    <property type="entry name" value="C-terminal effector domain of the bipartite response regulators"/>
    <property type="match status" value="1"/>
</dbReference>
<dbReference type="InterPro" id="IPR000792">
    <property type="entry name" value="Tscrpt_reg_LuxR_C"/>
</dbReference>
<dbReference type="Pfam" id="PF00196">
    <property type="entry name" value="GerE"/>
    <property type="match status" value="1"/>
</dbReference>
<dbReference type="EMBL" id="VTOX01000005">
    <property type="protein sequence ID" value="NKE67187.1"/>
    <property type="molecule type" value="Genomic_DNA"/>
</dbReference>
<keyword evidence="9" id="KW-1185">Reference proteome</keyword>
<feature type="domain" description="HTH luxR-type" evidence="6">
    <location>
        <begin position="143"/>
        <end position="208"/>
    </location>
</feature>
<evidence type="ECO:0000256" key="4">
    <source>
        <dbReference type="ARBA" id="ARBA00023163"/>
    </source>
</evidence>
<proteinExistence type="predicted"/>
<evidence type="ECO:0000259" key="7">
    <source>
        <dbReference type="PROSITE" id="PS50110"/>
    </source>
</evidence>
<keyword evidence="4" id="KW-0804">Transcription</keyword>
<keyword evidence="2" id="KW-0805">Transcription regulation</keyword>
<dbReference type="GO" id="GO:0003677">
    <property type="term" value="F:DNA binding"/>
    <property type="evidence" value="ECO:0007669"/>
    <property type="project" value="UniProtKB-KW"/>
</dbReference>
<keyword evidence="3" id="KW-0238">DNA-binding</keyword>
<dbReference type="GO" id="GO:0000160">
    <property type="term" value="P:phosphorelay signal transduction system"/>
    <property type="evidence" value="ECO:0007669"/>
    <property type="project" value="InterPro"/>
</dbReference>
<gene>
    <name evidence="8" type="ORF">RAMLITH_15290</name>
</gene>
<dbReference type="Proteomes" id="UP000521868">
    <property type="component" value="Unassembled WGS sequence"/>
</dbReference>
<keyword evidence="1 5" id="KW-0597">Phosphoprotein</keyword>
<dbReference type="CDD" id="cd17535">
    <property type="entry name" value="REC_NarL-like"/>
    <property type="match status" value="1"/>
</dbReference>
<accession>A0A7X6DHC9</accession>
<dbReference type="GO" id="GO:0006355">
    <property type="term" value="P:regulation of DNA-templated transcription"/>
    <property type="evidence" value="ECO:0007669"/>
    <property type="project" value="InterPro"/>
</dbReference>
<dbReference type="InterPro" id="IPR058245">
    <property type="entry name" value="NreC/VraR/RcsB-like_REC"/>
</dbReference>